<dbReference type="InterPro" id="IPR003599">
    <property type="entry name" value="Ig_sub"/>
</dbReference>
<dbReference type="SMART" id="SM00409">
    <property type="entry name" value="IG"/>
    <property type="match status" value="2"/>
</dbReference>
<evidence type="ECO:0000256" key="6">
    <source>
        <dbReference type="SAM" id="MobiDB-lite"/>
    </source>
</evidence>
<comment type="subcellular location">
    <subcellularLocation>
        <location evidence="1">Membrane</location>
        <topology evidence="1">Single-pass membrane protein</topology>
    </subcellularLocation>
</comment>
<dbReference type="PANTHER" id="PTHR23278:SF30">
    <property type="entry name" value="SIDESTEP VIII, ISOFORM B"/>
    <property type="match status" value="1"/>
</dbReference>
<dbReference type="VEuPathDB" id="VectorBase:GPAI009650"/>
<dbReference type="InterPro" id="IPR036179">
    <property type="entry name" value="Ig-like_dom_sf"/>
</dbReference>
<evidence type="ECO:0000256" key="2">
    <source>
        <dbReference type="ARBA" id="ARBA00022692"/>
    </source>
</evidence>
<feature type="chain" id="PRO_5013357376" description="Nephrin" evidence="8">
    <location>
        <begin position="16"/>
        <end position="1173"/>
    </location>
</feature>
<feature type="compositionally biased region" description="Low complexity" evidence="6">
    <location>
        <begin position="1004"/>
        <end position="1018"/>
    </location>
</feature>
<evidence type="ECO:0000256" key="7">
    <source>
        <dbReference type="SAM" id="Phobius"/>
    </source>
</evidence>
<dbReference type="Gene3D" id="2.60.40.10">
    <property type="entry name" value="Immunoglobulins"/>
    <property type="match status" value="6"/>
</dbReference>
<evidence type="ECO:0000256" key="3">
    <source>
        <dbReference type="ARBA" id="ARBA00022989"/>
    </source>
</evidence>
<organism evidence="11 12">
    <name type="scientific">Glossina pallidipes</name>
    <name type="common">Tsetse fly</name>
    <dbReference type="NCBI Taxonomy" id="7398"/>
    <lineage>
        <taxon>Eukaryota</taxon>
        <taxon>Metazoa</taxon>
        <taxon>Ecdysozoa</taxon>
        <taxon>Arthropoda</taxon>
        <taxon>Hexapoda</taxon>
        <taxon>Insecta</taxon>
        <taxon>Pterygota</taxon>
        <taxon>Neoptera</taxon>
        <taxon>Endopterygota</taxon>
        <taxon>Diptera</taxon>
        <taxon>Brachycera</taxon>
        <taxon>Muscomorpha</taxon>
        <taxon>Hippoboscoidea</taxon>
        <taxon>Glossinidae</taxon>
        <taxon>Glossina</taxon>
    </lineage>
</organism>
<feature type="domain" description="Ig-like" evidence="9">
    <location>
        <begin position="460"/>
        <end position="554"/>
    </location>
</feature>
<accession>A0A1A9ZBJ1</accession>
<proteinExistence type="predicted"/>
<dbReference type="InterPro" id="IPR003961">
    <property type="entry name" value="FN3_dom"/>
</dbReference>
<feature type="domain" description="Ig-like" evidence="9">
    <location>
        <begin position="19"/>
        <end position="120"/>
    </location>
</feature>
<dbReference type="SUPFAM" id="SSF49265">
    <property type="entry name" value="Fibronectin type III"/>
    <property type="match status" value="1"/>
</dbReference>
<dbReference type="AlphaFoldDB" id="A0A1A9ZBJ1"/>
<dbReference type="InterPro" id="IPR003598">
    <property type="entry name" value="Ig_sub2"/>
</dbReference>
<keyword evidence="12" id="KW-1185">Reference proteome</keyword>
<dbReference type="Pfam" id="PF08205">
    <property type="entry name" value="C2-set_2"/>
    <property type="match status" value="1"/>
</dbReference>
<feature type="domain" description="Ig-like" evidence="9">
    <location>
        <begin position="363"/>
        <end position="455"/>
    </location>
</feature>
<dbReference type="InterPro" id="IPR013783">
    <property type="entry name" value="Ig-like_fold"/>
</dbReference>
<feature type="domain" description="Ig-like" evidence="9">
    <location>
        <begin position="125"/>
        <end position="257"/>
    </location>
</feature>
<feature type="signal peptide" evidence="8">
    <location>
        <begin position="1"/>
        <end position="15"/>
    </location>
</feature>
<keyword evidence="4 7" id="KW-0472">Membrane</keyword>
<evidence type="ECO:0000313" key="11">
    <source>
        <dbReference type="EnsemblMetazoa" id="GPAI009650-PA"/>
    </source>
</evidence>
<keyword evidence="8" id="KW-0732">Signal</keyword>
<dbReference type="Pfam" id="PF13895">
    <property type="entry name" value="Ig_2"/>
    <property type="match status" value="1"/>
</dbReference>
<evidence type="ECO:0000256" key="1">
    <source>
        <dbReference type="ARBA" id="ARBA00004167"/>
    </source>
</evidence>
<feature type="region of interest" description="Disordered" evidence="6">
    <location>
        <begin position="852"/>
        <end position="877"/>
    </location>
</feature>
<feature type="region of interest" description="Disordered" evidence="6">
    <location>
        <begin position="739"/>
        <end position="762"/>
    </location>
</feature>
<dbReference type="STRING" id="7398.A0A1A9ZBJ1"/>
<evidence type="ECO:0000256" key="4">
    <source>
        <dbReference type="ARBA" id="ARBA00023136"/>
    </source>
</evidence>
<evidence type="ECO:0000256" key="5">
    <source>
        <dbReference type="ARBA" id="ARBA00023157"/>
    </source>
</evidence>
<evidence type="ECO:0000256" key="8">
    <source>
        <dbReference type="SAM" id="SignalP"/>
    </source>
</evidence>
<keyword evidence="2 7" id="KW-0812">Transmembrane</keyword>
<dbReference type="InterPro" id="IPR036116">
    <property type="entry name" value="FN3_sf"/>
</dbReference>
<evidence type="ECO:0000259" key="9">
    <source>
        <dbReference type="PROSITE" id="PS50835"/>
    </source>
</evidence>
<feature type="compositionally biased region" description="Low complexity" evidence="6">
    <location>
        <begin position="747"/>
        <end position="758"/>
    </location>
</feature>
<dbReference type="Pfam" id="PF07686">
    <property type="entry name" value="V-set"/>
    <property type="match status" value="1"/>
</dbReference>
<dbReference type="SUPFAM" id="SSF48726">
    <property type="entry name" value="Immunoglobulin"/>
    <property type="match status" value="4"/>
</dbReference>
<evidence type="ECO:0000259" key="10">
    <source>
        <dbReference type="PROSITE" id="PS50853"/>
    </source>
</evidence>
<sequence length="1173" mass="128594">MVFFLFVIAGPPVMAESIQGTIARLPCNVTPPLLDDRVALVIWYKVGSKTPIYSVDTRESNFSHGTHWSDEAYRERLSFTLEGRTGTLAIKTTHQEDTGEYRCRVDFQKSPTRNSKVNLTVIIPPESIIILDSKGATIKDHTLGPYNEGAMINITCVAIGESSHDCMKYLDDHSLLNALRRTSIFLKYSSRVCRQPQPRVTWWHETTLLDSSSHALSDRRVGNVLSLGKLKRKNLHMQLTCQAANNNLTVPITNTVTLDMNLRPLLVKLQGENRPLSADNSYQLSCVVIGSRPAPTITWWKGSTPMKNTHEIANPDGNMTTSILTFTPTIDDRGKYLSCRAEQTMIPESGMEDGWKLDIYHIPVVSLELGTNSMNSTLREGIDVFFECNIKSNPWISKVSWRHNGNILENNIAEGIIVANQSLVLQNVSRARSGIYTCVGSNPEGDGESNPVHLDIRFAPVCRQSQRFMYSTGRHETVKIACEIEANPAEAAYVWKFNATLGETIDIPASLVVIDRGRSIAHYTPMTENDYGTLLCWASNEIGDQSEPCVYTITPAGEPDPLINCTLLNQTSTGFQIECMEGFDGGLQQDFIMEVYVNGTTRHPKIYKSNTPYFEVRGLIPGAGYNVFLIAHNSKGRSNATILQVYTLKDPEKQTVIITYKKSFVNTTIERKSNDFLIPLNITHTQTSKKQNLSLAYAPVIEDIRPFLGILVGIVGSIVLVALIIVIIVRMRGSTGRDRNNYTHGHTTTTTTTTTATTQGHRHNNTGLNGLHNGSDIHVGRGNCHVTSSLDSIDKNPDIIPHDGHDEDDEWTTSTIHNHAYATAALAEQNAVITSSTYDHIVPTYAVVDKKSQQQHMQQLHQQQQQQQQQQQPTAAHHHPYVQYKTLMPINKMAAYGGQQQQHKQQANKTDLTHADLMVTAAGQQRLAASYCSATLGRHRQADLKRAEPNIYSQIDLAHHPMYSTSPMFATNTITGVTMSHPSQLATFTPPPSIFAHKVLHTNTQTTQQQQQQIQHSGKSGGGGSGDVGLLQTAIGGVCIAGIPATHHNTQSIICTSQKRPQSPTAVPVAAAASSSSSSLSATTSATNSALPSSATLCGGGVGSGGVLALQGNGNVVGANSMGISGVYANEATTSSTGLLKPVPEEISYHHQHHQMNGEKVLITQDRNHVTRF</sequence>
<feature type="region of interest" description="Disordered" evidence="6">
    <location>
        <begin position="1003"/>
        <end position="1026"/>
    </location>
</feature>
<dbReference type="InterPro" id="IPR007110">
    <property type="entry name" value="Ig-like_dom"/>
</dbReference>
<feature type="compositionally biased region" description="Low complexity" evidence="6">
    <location>
        <begin position="854"/>
        <end position="872"/>
    </location>
</feature>
<keyword evidence="3 7" id="KW-1133">Transmembrane helix</keyword>
<dbReference type="Proteomes" id="UP000092445">
    <property type="component" value="Unassembled WGS sequence"/>
</dbReference>
<dbReference type="PROSITE" id="PS50835">
    <property type="entry name" value="IG_LIKE"/>
    <property type="match status" value="5"/>
</dbReference>
<dbReference type="InterPro" id="IPR013106">
    <property type="entry name" value="Ig_V-set"/>
</dbReference>
<name>A0A1A9ZBJ1_GLOPL</name>
<protein>
    <recommendedName>
        <fullName evidence="13">Nephrin</fullName>
    </recommendedName>
</protein>
<reference evidence="12" key="1">
    <citation type="submission" date="2014-03" db="EMBL/GenBank/DDBJ databases">
        <authorList>
            <person name="Aksoy S."/>
            <person name="Warren W."/>
            <person name="Wilson R.K."/>
        </authorList>
    </citation>
    <scope>NUCLEOTIDE SEQUENCE [LARGE SCALE GENOMIC DNA]</scope>
    <source>
        <strain evidence="12">IAEA</strain>
    </source>
</reference>
<dbReference type="EnsemblMetazoa" id="GPAI009650-RA">
    <property type="protein sequence ID" value="GPAI009650-PA"/>
    <property type="gene ID" value="GPAI009650"/>
</dbReference>
<dbReference type="PROSITE" id="PS50853">
    <property type="entry name" value="FN3"/>
    <property type="match status" value="1"/>
</dbReference>
<reference evidence="11" key="2">
    <citation type="submission" date="2020-05" db="UniProtKB">
        <authorList>
            <consortium name="EnsemblMetazoa"/>
        </authorList>
    </citation>
    <scope>IDENTIFICATION</scope>
    <source>
        <strain evidence="11">IAEA</strain>
    </source>
</reference>
<dbReference type="SMART" id="SM00408">
    <property type="entry name" value="IGc2"/>
    <property type="match status" value="3"/>
</dbReference>
<dbReference type="PANTHER" id="PTHR23278">
    <property type="entry name" value="SIDESTEP PROTEIN"/>
    <property type="match status" value="1"/>
</dbReference>
<dbReference type="InterPro" id="IPR013162">
    <property type="entry name" value="CD80_C2-set"/>
</dbReference>
<evidence type="ECO:0008006" key="13">
    <source>
        <dbReference type="Google" id="ProtNLM"/>
    </source>
</evidence>
<evidence type="ECO:0000313" key="12">
    <source>
        <dbReference type="Proteomes" id="UP000092445"/>
    </source>
</evidence>
<feature type="domain" description="Fibronectin type-III" evidence="10">
    <location>
        <begin position="558"/>
        <end position="651"/>
    </location>
</feature>
<dbReference type="GO" id="GO:0016020">
    <property type="term" value="C:membrane"/>
    <property type="evidence" value="ECO:0007669"/>
    <property type="project" value="UniProtKB-SubCell"/>
</dbReference>
<feature type="transmembrane region" description="Helical" evidence="7">
    <location>
        <begin position="707"/>
        <end position="729"/>
    </location>
</feature>
<feature type="domain" description="Ig-like" evidence="9">
    <location>
        <begin position="264"/>
        <end position="358"/>
    </location>
</feature>
<keyword evidence="5" id="KW-1015">Disulfide bond</keyword>